<dbReference type="GO" id="GO:0004567">
    <property type="term" value="F:beta-mannosidase activity"/>
    <property type="evidence" value="ECO:0007669"/>
    <property type="project" value="TreeGrafter"/>
</dbReference>
<name>A0A2T1HYI4_9HYPH</name>
<accession>A0A2T1HYI4</accession>
<dbReference type="InterPro" id="IPR017853">
    <property type="entry name" value="GH"/>
</dbReference>
<evidence type="ECO:0000259" key="4">
    <source>
        <dbReference type="Pfam" id="PF17753"/>
    </source>
</evidence>
<comment type="caution">
    <text evidence="6">The sequence shown here is derived from an EMBL/GenBank/DDBJ whole genome shotgun (WGS) entry which is preliminary data.</text>
</comment>
<dbReference type="Gene3D" id="3.20.20.80">
    <property type="entry name" value="Glycosidases"/>
    <property type="match status" value="1"/>
</dbReference>
<dbReference type="EMBL" id="PVZS01000002">
    <property type="protein sequence ID" value="PSC06650.1"/>
    <property type="molecule type" value="Genomic_DNA"/>
</dbReference>
<evidence type="ECO:0000259" key="5">
    <source>
        <dbReference type="Pfam" id="PF22666"/>
    </source>
</evidence>
<dbReference type="PANTHER" id="PTHR43730">
    <property type="entry name" value="BETA-MANNOSIDASE"/>
    <property type="match status" value="1"/>
</dbReference>
<dbReference type="SUPFAM" id="SSF49785">
    <property type="entry name" value="Galactose-binding domain-like"/>
    <property type="match status" value="1"/>
</dbReference>
<dbReference type="AlphaFoldDB" id="A0A2T1HYI4"/>
<dbReference type="RefSeq" id="WP_106335029.1">
    <property type="nucleotide sequence ID" value="NZ_PVZS01000002.1"/>
</dbReference>
<dbReference type="InterPro" id="IPR008979">
    <property type="entry name" value="Galactose-bd-like_sf"/>
</dbReference>
<dbReference type="InterPro" id="IPR041625">
    <property type="entry name" value="Beta-mannosidase_Ig"/>
</dbReference>
<reference evidence="7" key="1">
    <citation type="submission" date="2018-03" db="EMBL/GenBank/DDBJ databases">
        <authorList>
            <person name="Sun L."/>
            <person name="Liu H."/>
            <person name="Chen W."/>
            <person name="Huang K."/>
            <person name="Liu W."/>
            <person name="Gao X."/>
        </authorList>
    </citation>
    <scope>NUCLEOTIDE SEQUENCE [LARGE SCALE GENOMIC DNA]</scope>
    <source>
        <strain evidence="7">SH9</strain>
    </source>
</reference>
<feature type="domain" description="Beta-mannosidase-like galactose-binding" evidence="5">
    <location>
        <begin position="34"/>
        <end position="180"/>
    </location>
</feature>
<keyword evidence="3" id="KW-0326">Glycosidase</keyword>
<dbReference type="GO" id="GO:0006516">
    <property type="term" value="P:glycoprotein catabolic process"/>
    <property type="evidence" value="ECO:0007669"/>
    <property type="project" value="TreeGrafter"/>
</dbReference>
<dbReference type="Pfam" id="PF22666">
    <property type="entry name" value="Glyco_hydro_2_N2"/>
    <property type="match status" value="1"/>
</dbReference>
<evidence type="ECO:0000256" key="3">
    <source>
        <dbReference type="ARBA" id="ARBA00023295"/>
    </source>
</evidence>
<evidence type="ECO:0000313" key="6">
    <source>
        <dbReference type="EMBL" id="PSC06650.1"/>
    </source>
</evidence>
<dbReference type="InterPro" id="IPR050887">
    <property type="entry name" value="Beta-mannosidase_GH2"/>
</dbReference>
<protein>
    <submittedName>
        <fullName evidence="6">Beta-mannosidase</fullName>
    </submittedName>
</protein>
<gene>
    <name evidence="6" type="ORF">SLNSH_02250</name>
</gene>
<dbReference type="InterPro" id="IPR036156">
    <property type="entry name" value="Beta-gal/glucu_dom_sf"/>
</dbReference>
<keyword evidence="7" id="KW-1185">Reference proteome</keyword>
<evidence type="ECO:0000256" key="2">
    <source>
        <dbReference type="ARBA" id="ARBA00023180"/>
    </source>
</evidence>
<dbReference type="PANTHER" id="PTHR43730:SF1">
    <property type="entry name" value="BETA-MANNOSIDASE"/>
    <property type="match status" value="1"/>
</dbReference>
<proteinExistence type="predicted"/>
<evidence type="ECO:0000313" key="7">
    <source>
        <dbReference type="Proteomes" id="UP000239772"/>
    </source>
</evidence>
<dbReference type="InterPro" id="IPR054593">
    <property type="entry name" value="Beta-mannosidase-like_N2"/>
</dbReference>
<dbReference type="Proteomes" id="UP000239772">
    <property type="component" value="Unassembled WGS sequence"/>
</dbReference>
<dbReference type="OrthoDB" id="9758603at2"/>
<dbReference type="Pfam" id="PF17753">
    <property type="entry name" value="Ig_mannosidase"/>
    <property type="match status" value="1"/>
</dbReference>
<keyword evidence="2" id="KW-0325">Glycoprotein</keyword>
<sequence>MARWTSSADTVRAVEAWELATTGPGAAAAPSDLPLDLRWLPAAVPGTAAAALADAGAWSFERPQGLHDKDVWYRARLEGQGPETLRFEGLATTAEVWLDDRRILLSDNMFLAHEVDVELSGEHVLAIAFRAIADRVAAVRPRGRWRAPMIAGDGLRRMRTTLLGHMPGWCPPVDVVGPWRPVTRIRGGGVRIREVGLRAEALDDQGGRLRVRVDLEPSAAAPTLAALCCAGAEAPLRETAPGRLEGELNLADVDRWFPNGYGPQPLYPVGIRLGEAALDLGRVGFRSIEVDRGTDGKGFALVVNGRKVFCRGACWTPLDVVSLNAAPEECRQALEQVRDAGFTMLRVSGTTVYETDLFYALCDELGILVWQDAMLANLDHPADDPAFVSSLVAEARHFLSRNQSSPSLAVFCGGSEAAQQAAMLGAPPDCWSGPITREVLPAVVAQLRPDLAYVENSPFGGPLPFAADEGVTHYYGVGAYRRPLEDTRRAGVRFASECLAFANVPEAATLRRLLPGPVGDPLWKRRAPRDSGAAWDFEDVRDHYVALLYGVDPVALRASDPERYLDLSRAAVAEVMEATFAEWRRPGSPTAGGLVWFLRDLWPGAGWGLVDAAGRPKSAFSALRRAFRPVQLAATDEGVNGLALHLLNDTPRPVEALLSFACLREGAVPVARAERAVALSPRSALTLSSAELLGGFFDVTYAYRFGPPSHDVCVAALRDARSGAVLAEAFHFPLGRGDARQALGLSARLDRDGEGWSLVVSTDRFAQSVHVVDDAYWPEDNWFHLAPGHEKRVRLRPAPGASASPLGRVEALNGLASCPYEAEP</sequence>
<feature type="domain" description="Beta-mannosidase Ig-fold" evidence="4">
    <location>
        <begin position="744"/>
        <end position="797"/>
    </location>
</feature>
<dbReference type="SUPFAM" id="SSF49303">
    <property type="entry name" value="beta-Galactosidase/glucuronidase domain"/>
    <property type="match status" value="2"/>
</dbReference>
<keyword evidence="1" id="KW-0378">Hydrolase</keyword>
<dbReference type="SUPFAM" id="SSF51445">
    <property type="entry name" value="(Trans)glycosidases"/>
    <property type="match status" value="1"/>
</dbReference>
<organism evidence="6 7">
    <name type="scientific">Alsobacter soli</name>
    <dbReference type="NCBI Taxonomy" id="2109933"/>
    <lineage>
        <taxon>Bacteria</taxon>
        <taxon>Pseudomonadati</taxon>
        <taxon>Pseudomonadota</taxon>
        <taxon>Alphaproteobacteria</taxon>
        <taxon>Hyphomicrobiales</taxon>
        <taxon>Alsobacteraceae</taxon>
        <taxon>Alsobacter</taxon>
    </lineage>
</organism>
<dbReference type="Gene3D" id="2.60.120.260">
    <property type="entry name" value="Galactose-binding domain-like"/>
    <property type="match status" value="1"/>
</dbReference>
<evidence type="ECO:0000256" key="1">
    <source>
        <dbReference type="ARBA" id="ARBA00022801"/>
    </source>
</evidence>